<keyword evidence="2" id="KW-1185">Reference proteome</keyword>
<dbReference type="EMBL" id="ABCS01000002">
    <property type="protein sequence ID" value="EDM81606.1"/>
    <property type="molecule type" value="Genomic_DNA"/>
</dbReference>
<accession>A6FXL8</accession>
<name>A6FXL8_9BACT</name>
<comment type="caution">
    <text evidence="1">The sequence shown here is derived from an EMBL/GenBank/DDBJ whole genome shotgun (WGS) entry which is preliminary data.</text>
</comment>
<dbReference type="RefSeq" id="WP_006969217.1">
    <property type="nucleotide sequence ID" value="NZ_ABCS01000002.1"/>
</dbReference>
<dbReference type="AlphaFoldDB" id="A6FXL8"/>
<sequence length="131" mass="14238">MPPAALALVDAVFQLALHHDRRARKAHAADPGHAPRRVQAHVLGPLEDEFNYIRVDIQFEGAASSNLSVTIDLDNQRLLAPQVGLGELSLGRSGIARLIGELEAWCYRALPVEEPEAKASTNTDVETTLKP</sequence>
<protein>
    <submittedName>
        <fullName evidence="1">Uncharacterized protein</fullName>
    </submittedName>
</protein>
<reference evidence="1 2" key="1">
    <citation type="submission" date="2007-06" db="EMBL/GenBank/DDBJ databases">
        <authorList>
            <person name="Shimkets L."/>
            <person name="Ferriera S."/>
            <person name="Johnson J."/>
            <person name="Kravitz S."/>
            <person name="Beeson K."/>
            <person name="Sutton G."/>
            <person name="Rogers Y.-H."/>
            <person name="Friedman R."/>
            <person name="Frazier M."/>
            <person name="Venter J.C."/>
        </authorList>
    </citation>
    <scope>NUCLEOTIDE SEQUENCE [LARGE SCALE GENOMIC DNA]</scope>
    <source>
        <strain evidence="1 2">SIR-1</strain>
    </source>
</reference>
<gene>
    <name evidence="1" type="ORF">PPSIR1_21854</name>
</gene>
<organism evidence="1 2">
    <name type="scientific">Plesiocystis pacifica SIR-1</name>
    <dbReference type="NCBI Taxonomy" id="391625"/>
    <lineage>
        <taxon>Bacteria</taxon>
        <taxon>Pseudomonadati</taxon>
        <taxon>Myxococcota</taxon>
        <taxon>Polyangia</taxon>
        <taxon>Nannocystales</taxon>
        <taxon>Nannocystaceae</taxon>
        <taxon>Plesiocystis</taxon>
    </lineage>
</organism>
<evidence type="ECO:0000313" key="1">
    <source>
        <dbReference type="EMBL" id="EDM81606.1"/>
    </source>
</evidence>
<dbReference type="OrthoDB" id="5521137at2"/>
<dbReference type="Proteomes" id="UP000005801">
    <property type="component" value="Unassembled WGS sequence"/>
</dbReference>
<evidence type="ECO:0000313" key="2">
    <source>
        <dbReference type="Proteomes" id="UP000005801"/>
    </source>
</evidence>
<dbReference type="STRING" id="391625.PPSIR1_21854"/>
<proteinExistence type="predicted"/>